<keyword evidence="2 9" id="KW-0813">Transport</keyword>
<name>V4QWM0_9HYPH</name>
<dbReference type="STRING" id="631454.N177_2596"/>
<proteinExistence type="inferred from homology"/>
<dbReference type="InterPro" id="IPR007387">
    <property type="entry name" value="TRAP_DctQ"/>
</dbReference>
<accession>V4QWM0</accession>
<evidence type="ECO:0000313" key="11">
    <source>
        <dbReference type="EMBL" id="ESR24147.1"/>
    </source>
</evidence>
<evidence type="ECO:0000256" key="5">
    <source>
        <dbReference type="ARBA" id="ARBA00022692"/>
    </source>
</evidence>
<evidence type="ECO:0000256" key="9">
    <source>
        <dbReference type="RuleBase" id="RU369079"/>
    </source>
</evidence>
<feature type="domain" description="Tripartite ATP-independent periplasmic transporters DctQ component" evidence="10">
    <location>
        <begin position="43"/>
        <end position="176"/>
    </location>
</feature>
<protein>
    <recommendedName>
        <fullName evidence="9">TRAP transporter small permease protein</fullName>
    </recommendedName>
</protein>
<evidence type="ECO:0000256" key="2">
    <source>
        <dbReference type="ARBA" id="ARBA00022448"/>
    </source>
</evidence>
<comment type="subunit">
    <text evidence="9">The complex comprises the extracytoplasmic solute receptor protein and the two transmembrane proteins.</text>
</comment>
<evidence type="ECO:0000256" key="6">
    <source>
        <dbReference type="ARBA" id="ARBA00022989"/>
    </source>
</evidence>
<dbReference type="GO" id="GO:0015740">
    <property type="term" value="P:C4-dicarboxylate transport"/>
    <property type="evidence" value="ECO:0007669"/>
    <property type="project" value="TreeGrafter"/>
</dbReference>
<keyword evidence="7 9" id="KW-0472">Membrane</keyword>
<sequence>MDENIPAAEAPREHGESVPEAGRLGRWLDRGGIVFAAGIVLAMLILMQEVILRYVFNAPTIWAHETTVFLCGIAFIYGGLYCTARDRHIRVVLIYDALGPRLRRAFDVAISIVCAAASAMFAWAAWLMVERAAFRPDGSFRLERSGSAWDPVYPGLVKVFLMVVLAVMAIQFVVLAWNYAKGRR</sequence>
<dbReference type="OrthoDB" id="9794346at2"/>
<feature type="transmembrane region" description="Helical" evidence="9">
    <location>
        <begin position="159"/>
        <end position="180"/>
    </location>
</feature>
<dbReference type="PATRIC" id="fig|631454.5.peg.2565"/>
<comment type="function">
    <text evidence="9">Part of the tripartite ATP-independent periplasmic (TRAP) transport system.</text>
</comment>
<evidence type="ECO:0000256" key="3">
    <source>
        <dbReference type="ARBA" id="ARBA00022475"/>
    </source>
</evidence>
<dbReference type="PANTHER" id="PTHR35011:SF2">
    <property type="entry name" value="2,3-DIKETO-L-GULONATE TRAP TRANSPORTER SMALL PERMEASE PROTEIN YIAM"/>
    <property type="match status" value="1"/>
</dbReference>
<reference evidence="11 12" key="1">
    <citation type="journal article" date="2014" name="Genome Announc.">
        <title>Draft Genome Sequence of Lutibaculum baratangense Strain AMV1T, Isolated from a Mud Volcano in Andamans, India.</title>
        <authorList>
            <person name="Singh A."/>
            <person name="Sreenivas A."/>
            <person name="Sathyanarayana Reddy G."/>
            <person name="Pinnaka A.K."/>
            <person name="Shivaji S."/>
        </authorList>
    </citation>
    <scope>NUCLEOTIDE SEQUENCE [LARGE SCALE GENOMIC DNA]</scope>
    <source>
        <strain evidence="11 12">AMV1</strain>
    </source>
</reference>
<evidence type="ECO:0000256" key="4">
    <source>
        <dbReference type="ARBA" id="ARBA00022519"/>
    </source>
</evidence>
<keyword evidence="6 9" id="KW-1133">Transmembrane helix</keyword>
<comment type="similarity">
    <text evidence="8 9">Belongs to the TRAP transporter small permease family.</text>
</comment>
<feature type="transmembrane region" description="Helical" evidence="9">
    <location>
        <begin position="105"/>
        <end position="129"/>
    </location>
</feature>
<dbReference type="AlphaFoldDB" id="V4QWM0"/>
<evidence type="ECO:0000256" key="7">
    <source>
        <dbReference type="ARBA" id="ARBA00023136"/>
    </source>
</evidence>
<comment type="subcellular location">
    <subcellularLocation>
        <location evidence="1 9">Cell inner membrane</location>
        <topology evidence="1 9">Multi-pass membrane protein</topology>
    </subcellularLocation>
</comment>
<keyword evidence="12" id="KW-1185">Reference proteome</keyword>
<keyword evidence="4 9" id="KW-0997">Cell inner membrane</keyword>
<dbReference type="PANTHER" id="PTHR35011">
    <property type="entry name" value="2,3-DIKETO-L-GULONATE TRAP TRANSPORTER SMALL PERMEASE PROTEIN YIAM"/>
    <property type="match status" value="1"/>
</dbReference>
<dbReference type="InterPro" id="IPR055348">
    <property type="entry name" value="DctQ"/>
</dbReference>
<feature type="transmembrane region" description="Helical" evidence="9">
    <location>
        <begin position="33"/>
        <end position="56"/>
    </location>
</feature>
<feature type="transmembrane region" description="Helical" evidence="9">
    <location>
        <begin position="62"/>
        <end position="84"/>
    </location>
</feature>
<dbReference type="GO" id="GO:0005886">
    <property type="term" value="C:plasma membrane"/>
    <property type="evidence" value="ECO:0007669"/>
    <property type="project" value="UniProtKB-SubCell"/>
</dbReference>
<gene>
    <name evidence="11" type="ORF">N177_2596</name>
</gene>
<keyword evidence="5 9" id="KW-0812">Transmembrane</keyword>
<dbReference type="Pfam" id="PF04290">
    <property type="entry name" value="DctQ"/>
    <property type="match status" value="1"/>
</dbReference>
<dbReference type="GO" id="GO:0022857">
    <property type="term" value="F:transmembrane transporter activity"/>
    <property type="evidence" value="ECO:0007669"/>
    <property type="project" value="UniProtKB-UniRule"/>
</dbReference>
<keyword evidence="3" id="KW-1003">Cell membrane</keyword>
<evidence type="ECO:0000256" key="8">
    <source>
        <dbReference type="ARBA" id="ARBA00038436"/>
    </source>
</evidence>
<dbReference type="Proteomes" id="UP000017819">
    <property type="component" value="Unassembled WGS sequence"/>
</dbReference>
<evidence type="ECO:0000256" key="1">
    <source>
        <dbReference type="ARBA" id="ARBA00004429"/>
    </source>
</evidence>
<organism evidence="11 12">
    <name type="scientific">Lutibaculum baratangense AMV1</name>
    <dbReference type="NCBI Taxonomy" id="631454"/>
    <lineage>
        <taxon>Bacteria</taxon>
        <taxon>Pseudomonadati</taxon>
        <taxon>Pseudomonadota</taxon>
        <taxon>Alphaproteobacteria</taxon>
        <taxon>Hyphomicrobiales</taxon>
        <taxon>Tepidamorphaceae</taxon>
        <taxon>Lutibaculum</taxon>
    </lineage>
</organism>
<evidence type="ECO:0000313" key="12">
    <source>
        <dbReference type="Proteomes" id="UP000017819"/>
    </source>
</evidence>
<dbReference type="EMBL" id="AWXZ01000035">
    <property type="protein sequence ID" value="ESR24147.1"/>
    <property type="molecule type" value="Genomic_DNA"/>
</dbReference>
<evidence type="ECO:0000259" key="10">
    <source>
        <dbReference type="Pfam" id="PF04290"/>
    </source>
</evidence>
<dbReference type="eggNOG" id="COG3090">
    <property type="taxonomic scope" value="Bacteria"/>
</dbReference>
<comment type="caution">
    <text evidence="11">The sequence shown here is derived from an EMBL/GenBank/DDBJ whole genome shotgun (WGS) entry which is preliminary data.</text>
</comment>
<dbReference type="RefSeq" id="WP_023432725.1">
    <property type="nucleotide sequence ID" value="NZ_AWXZ01000035.1"/>
</dbReference>